<dbReference type="GO" id="GO:0005789">
    <property type="term" value="C:endoplasmic reticulum membrane"/>
    <property type="evidence" value="ECO:0007669"/>
    <property type="project" value="TreeGrafter"/>
</dbReference>
<dbReference type="Gene3D" id="3.40.50.720">
    <property type="entry name" value="NAD(P)-binding Rossmann-like Domain"/>
    <property type="match status" value="1"/>
</dbReference>
<keyword evidence="1" id="KW-1133">Transmembrane helix</keyword>
<dbReference type="SUPFAM" id="SSF51735">
    <property type="entry name" value="NAD(P)-binding Rossmann-fold domains"/>
    <property type="match status" value="1"/>
</dbReference>
<keyword evidence="1" id="KW-0812">Transmembrane</keyword>
<name>A0AAW0FID0_9APHY</name>
<keyword evidence="3" id="KW-1185">Reference proteome</keyword>
<organism evidence="2 3">
    <name type="scientific">Cerrena zonata</name>
    <dbReference type="NCBI Taxonomy" id="2478898"/>
    <lineage>
        <taxon>Eukaryota</taxon>
        <taxon>Fungi</taxon>
        <taxon>Dikarya</taxon>
        <taxon>Basidiomycota</taxon>
        <taxon>Agaricomycotina</taxon>
        <taxon>Agaricomycetes</taxon>
        <taxon>Polyporales</taxon>
        <taxon>Cerrenaceae</taxon>
        <taxon>Cerrena</taxon>
    </lineage>
</organism>
<reference evidence="2 3" key="1">
    <citation type="submission" date="2022-09" db="EMBL/GenBank/DDBJ databases">
        <authorList>
            <person name="Palmer J.M."/>
        </authorList>
    </citation>
    <scope>NUCLEOTIDE SEQUENCE [LARGE SCALE GENOMIC DNA]</scope>
    <source>
        <strain evidence="2 3">DSM 7382</strain>
    </source>
</reference>
<accession>A0AAW0FID0</accession>
<evidence type="ECO:0000313" key="3">
    <source>
        <dbReference type="Proteomes" id="UP001385951"/>
    </source>
</evidence>
<dbReference type="GO" id="GO:0006666">
    <property type="term" value="P:3-keto-sphinganine metabolic process"/>
    <property type="evidence" value="ECO:0007669"/>
    <property type="project" value="TreeGrafter"/>
</dbReference>
<evidence type="ECO:0000256" key="1">
    <source>
        <dbReference type="SAM" id="Phobius"/>
    </source>
</evidence>
<feature type="transmembrane region" description="Helical" evidence="1">
    <location>
        <begin position="12"/>
        <end position="34"/>
    </location>
</feature>
<dbReference type="AlphaFoldDB" id="A0AAW0FID0"/>
<dbReference type="EMBL" id="JASBNA010000090">
    <property type="protein sequence ID" value="KAK7677373.1"/>
    <property type="molecule type" value="Genomic_DNA"/>
</dbReference>
<dbReference type="GO" id="GO:0047560">
    <property type="term" value="F:3-dehydrosphinganine reductase activity"/>
    <property type="evidence" value="ECO:0007669"/>
    <property type="project" value="TreeGrafter"/>
</dbReference>
<dbReference type="Pfam" id="PF00106">
    <property type="entry name" value="adh_short"/>
    <property type="match status" value="1"/>
</dbReference>
<evidence type="ECO:0000313" key="2">
    <source>
        <dbReference type="EMBL" id="KAK7677373.1"/>
    </source>
</evidence>
<dbReference type="PANTHER" id="PTHR43550:SF3">
    <property type="entry name" value="3-KETODIHYDROSPHINGOSINE REDUCTASE"/>
    <property type="match status" value="1"/>
</dbReference>
<dbReference type="Proteomes" id="UP001385951">
    <property type="component" value="Unassembled WGS sequence"/>
</dbReference>
<dbReference type="InterPro" id="IPR036291">
    <property type="entry name" value="NAD(P)-bd_dom_sf"/>
</dbReference>
<comment type="caution">
    <text evidence="2">The sequence shown here is derived from an EMBL/GenBank/DDBJ whole genome shotgun (WGS) entry which is preliminary data.</text>
</comment>
<protein>
    <submittedName>
        <fullName evidence="2">Uncharacterized protein</fullName>
    </submittedName>
</protein>
<gene>
    <name evidence="2" type="ORF">QCA50_019704</name>
</gene>
<dbReference type="PANTHER" id="PTHR43550">
    <property type="entry name" value="3-KETODIHYDROSPHINGOSINE REDUCTASE"/>
    <property type="match status" value="1"/>
</dbReference>
<proteinExistence type="predicted"/>
<sequence>MWMLRTPKWDPRGLHCLVTGGSAGTGLALAILLAKKGASVSIVARNEERLKDALQKIECFL</sequence>
<dbReference type="InterPro" id="IPR002347">
    <property type="entry name" value="SDR_fam"/>
</dbReference>
<dbReference type="GO" id="GO:0030148">
    <property type="term" value="P:sphingolipid biosynthetic process"/>
    <property type="evidence" value="ECO:0007669"/>
    <property type="project" value="TreeGrafter"/>
</dbReference>
<keyword evidence="1" id="KW-0472">Membrane</keyword>